<evidence type="ECO:0000313" key="2">
    <source>
        <dbReference type="EMBL" id="KAK6923669.1"/>
    </source>
</evidence>
<dbReference type="Proteomes" id="UP001370490">
    <property type="component" value="Unassembled WGS sequence"/>
</dbReference>
<comment type="caution">
    <text evidence="2">The sequence shown here is derived from an EMBL/GenBank/DDBJ whole genome shotgun (WGS) entry which is preliminary data.</text>
</comment>
<keyword evidence="3" id="KW-1185">Reference proteome</keyword>
<dbReference type="GO" id="GO:0008289">
    <property type="term" value="F:lipid binding"/>
    <property type="evidence" value="ECO:0007669"/>
    <property type="project" value="InterPro"/>
</dbReference>
<evidence type="ECO:0000313" key="3">
    <source>
        <dbReference type="Proteomes" id="UP001370490"/>
    </source>
</evidence>
<dbReference type="PANTHER" id="PTHR45932:SF6">
    <property type="entry name" value="PATELLIN-3"/>
    <property type="match status" value="1"/>
</dbReference>
<reference evidence="2 3" key="1">
    <citation type="submission" date="2023-12" db="EMBL/GenBank/DDBJ databases">
        <title>A high-quality genome assembly for Dillenia turbinata (Dilleniales).</title>
        <authorList>
            <person name="Chanderbali A."/>
        </authorList>
    </citation>
    <scope>NUCLEOTIDE SEQUENCE [LARGE SCALE GENOMIC DNA]</scope>
    <source>
        <strain evidence="2">LSX21</strain>
        <tissue evidence="2">Leaf</tissue>
    </source>
</reference>
<sequence length="141" mass="16304">MRERIVWKLDFYPGGISTIVLVNDLKDSPGREKWELRQVTKRTLHLIQDNYPEFVAKQASVVTWRVRVVGWEVSYGAEFMLDDKEGYTVIIQKAKKITPKEEMVSNSLKIGEAGKIVVTIDNPTSRNKKLLYRFKTKACLD</sequence>
<dbReference type="SUPFAM" id="SSF52087">
    <property type="entry name" value="CRAL/TRIO domain"/>
    <property type="match status" value="1"/>
</dbReference>
<gene>
    <name evidence="2" type="ORF">RJ641_009869</name>
</gene>
<dbReference type="EMBL" id="JBAMMX010000017">
    <property type="protein sequence ID" value="KAK6923669.1"/>
    <property type="molecule type" value="Genomic_DNA"/>
</dbReference>
<dbReference type="PANTHER" id="PTHR45932">
    <property type="entry name" value="PATELLIN-1"/>
    <property type="match status" value="1"/>
</dbReference>
<evidence type="ECO:0000259" key="1">
    <source>
        <dbReference type="Pfam" id="PF25099"/>
    </source>
</evidence>
<name>A0AAN8Z265_9MAGN</name>
<dbReference type="InterPro" id="IPR056794">
    <property type="entry name" value="PATL1-6_C_GOLD"/>
</dbReference>
<proteinExistence type="predicted"/>
<organism evidence="2 3">
    <name type="scientific">Dillenia turbinata</name>
    <dbReference type="NCBI Taxonomy" id="194707"/>
    <lineage>
        <taxon>Eukaryota</taxon>
        <taxon>Viridiplantae</taxon>
        <taxon>Streptophyta</taxon>
        <taxon>Embryophyta</taxon>
        <taxon>Tracheophyta</taxon>
        <taxon>Spermatophyta</taxon>
        <taxon>Magnoliopsida</taxon>
        <taxon>eudicotyledons</taxon>
        <taxon>Gunneridae</taxon>
        <taxon>Pentapetalae</taxon>
        <taxon>Dilleniales</taxon>
        <taxon>Dilleniaceae</taxon>
        <taxon>Dillenia</taxon>
    </lineage>
</organism>
<accession>A0AAN8Z265</accession>
<dbReference type="InterPro" id="IPR044834">
    <property type="entry name" value="PATL"/>
</dbReference>
<dbReference type="InterPro" id="IPR036865">
    <property type="entry name" value="CRAL-TRIO_dom_sf"/>
</dbReference>
<dbReference type="Pfam" id="PF25099">
    <property type="entry name" value="GOLD_PATL1_C"/>
    <property type="match status" value="1"/>
</dbReference>
<protein>
    <recommendedName>
        <fullName evidence="1">Patellin-1-6 C-terminal GOLD domain-containing protein</fullName>
    </recommendedName>
</protein>
<feature type="domain" description="Patellin-1-6 C-terminal GOLD" evidence="1">
    <location>
        <begin position="53"/>
        <end position="128"/>
    </location>
</feature>
<dbReference type="AlphaFoldDB" id="A0AAN8Z265"/>
<dbReference type="Gene3D" id="3.40.525.10">
    <property type="entry name" value="CRAL-TRIO lipid binding domain"/>
    <property type="match status" value="1"/>
</dbReference>